<sequence length="692" mass="77618">MDKESETSSSSGTTGISSKMDSSDSGNATGDEHEDPICPYCNGFRSKLHPSVLLNEHTKFDTFKTEVNRALDSQKYQDTYDEVEVILFTWREHDLGPLILRETDELKEVFEEWGFNATHFSIPSISPQSEVDFELATYNKSLSHKLEDGKNVLLIVYYNGHGTVKDRKLFWSPCYAAAAGTKGDSSGVIAVLSGSSRESTAVAPKFRGTSTSAYSRSPFTDSLIKHLRAARTTRESCGLYVSELHDQMANQALLDKQSPHLDTIRGHDELSILLKPLGLQTTFPVTPPPEGGRRALISVNLRDGALPNTEKFIRWLSTFRPQEVTAVRLDRIRIEASHDSDSTLMLISVPVRLWALIRDIPGCALVGFVKSGNRLLEQDFYNQVSAEQKLPSVPDTPEMLGVAAAHQGKHLSGGAVDQSPDRFETSLHHTDDSRRTNLDGTEAAGSKDRIIVRNTASVGLYQYPRKREPQYLDVNPRMAKFVNTGTAKFVNPEHTTASLRFPCILAGYGCTDVFASKNEWRQHISTRHIKVGYWQCDMCKPSEDFVRKDIFTQHLRRTHMAPKMSTPNATQWPVTEDNIAEHQLRCYKHLRNEPTQSTCQICGEAFDGPSIWQYALEHQGRHLEKKVGTAWKEDPIFTAYLLEEGIITRDADGNYHVVDDEPESVKETYAARDSMDMDVDEGSPRVNIDLNC</sequence>
<feature type="region of interest" description="Disordered" evidence="1">
    <location>
        <begin position="411"/>
        <end position="442"/>
    </location>
</feature>
<protein>
    <recommendedName>
        <fullName evidence="4">C2H2-type domain-containing protein</fullName>
    </recommendedName>
</protein>
<name>A0A6A7ACC4_9PLEO</name>
<organism evidence="2 3">
    <name type="scientific">Ophiobolus disseminans</name>
    <dbReference type="NCBI Taxonomy" id="1469910"/>
    <lineage>
        <taxon>Eukaryota</taxon>
        <taxon>Fungi</taxon>
        <taxon>Dikarya</taxon>
        <taxon>Ascomycota</taxon>
        <taxon>Pezizomycotina</taxon>
        <taxon>Dothideomycetes</taxon>
        <taxon>Pleosporomycetidae</taxon>
        <taxon>Pleosporales</taxon>
        <taxon>Pleosporineae</taxon>
        <taxon>Phaeosphaeriaceae</taxon>
        <taxon>Ophiobolus</taxon>
    </lineage>
</organism>
<evidence type="ECO:0008006" key="4">
    <source>
        <dbReference type="Google" id="ProtNLM"/>
    </source>
</evidence>
<dbReference type="PANTHER" id="PTHR23225:SF2">
    <property type="entry name" value="AT09679P-RELATED"/>
    <property type="match status" value="1"/>
</dbReference>
<keyword evidence="3" id="KW-1185">Reference proteome</keyword>
<dbReference type="OrthoDB" id="5388486at2759"/>
<accession>A0A6A7ACC4</accession>
<dbReference type="EMBL" id="MU006218">
    <property type="protein sequence ID" value="KAF2830970.1"/>
    <property type="molecule type" value="Genomic_DNA"/>
</dbReference>
<feature type="region of interest" description="Disordered" evidence="1">
    <location>
        <begin position="1"/>
        <end position="32"/>
    </location>
</feature>
<dbReference type="Gene3D" id="3.30.160.60">
    <property type="entry name" value="Classic Zinc Finger"/>
    <property type="match status" value="1"/>
</dbReference>
<dbReference type="AlphaFoldDB" id="A0A6A7ACC4"/>
<evidence type="ECO:0000256" key="1">
    <source>
        <dbReference type="SAM" id="MobiDB-lite"/>
    </source>
</evidence>
<reference evidence="2" key="1">
    <citation type="journal article" date="2020" name="Stud. Mycol.">
        <title>101 Dothideomycetes genomes: a test case for predicting lifestyles and emergence of pathogens.</title>
        <authorList>
            <person name="Haridas S."/>
            <person name="Albert R."/>
            <person name="Binder M."/>
            <person name="Bloem J."/>
            <person name="Labutti K."/>
            <person name="Salamov A."/>
            <person name="Andreopoulos B."/>
            <person name="Baker S."/>
            <person name="Barry K."/>
            <person name="Bills G."/>
            <person name="Bluhm B."/>
            <person name="Cannon C."/>
            <person name="Castanera R."/>
            <person name="Culley D."/>
            <person name="Daum C."/>
            <person name="Ezra D."/>
            <person name="Gonzalez J."/>
            <person name="Henrissat B."/>
            <person name="Kuo A."/>
            <person name="Liang C."/>
            <person name="Lipzen A."/>
            <person name="Lutzoni F."/>
            <person name="Magnuson J."/>
            <person name="Mondo S."/>
            <person name="Nolan M."/>
            <person name="Ohm R."/>
            <person name="Pangilinan J."/>
            <person name="Park H.-J."/>
            <person name="Ramirez L."/>
            <person name="Alfaro M."/>
            <person name="Sun H."/>
            <person name="Tritt A."/>
            <person name="Yoshinaga Y."/>
            <person name="Zwiers L.-H."/>
            <person name="Turgeon B."/>
            <person name="Goodwin S."/>
            <person name="Spatafora J."/>
            <person name="Crous P."/>
            <person name="Grigoriev I."/>
        </authorList>
    </citation>
    <scope>NUCLEOTIDE SEQUENCE</scope>
    <source>
        <strain evidence="2">CBS 113818</strain>
    </source>
</reference>
<evidence type="ECO:0000313" key="3">
    <source>
        <dbReference type="Proteomes" id="UP000799424"/>
    </source>
</evidence>
<dbReference type="PANTHER" id="PTHR23225">
    <property type="entry name" value="ZINC FINGER PROTEIN"/>
    <property type="match status" value="1"/>
</dbReference>
<feature type="compositionally biased region" description="Basic and acidic residues" evidence="1">
    <location>
        <begin position="419"/>
        <end position="437"/>
    </location>
</feature>
<evidence type="ECO:0000313" key="2">
    <source>
        <dbReference type="EMBL" id="KAF2830970.1"/>
    </source>
</evidence>
<feature type="compositionally biased region" description="Low complexity" evidence="1">
    <location>
        <begin position="7"/>
        <end position="18"/>
    </location>
</feature>
<dbReference type="InterPro" id="IPR039970">
    <property type="entry name" value="TF_Grauzone"/>
</dbReference>
<dbReference type="GO" id="GO:0003700">
    <property type="term" value="F:DNA-binding transcription factor activity"/>
    <property type="evidence" value="ECO:0007669"/>
    <property type="project" value="InterPro"/>
</dbReference>
<feature type="compositionally biased region" description="Polar residues" evidence="1">
    <location>
        <begin position="19"/>
        <end position="28"/>
    </location>
</feature>
<dbReference type="Proteomes" id="UP000799424">
    <property type="component" value="Unassembled WGS sequence"/>
</dbReference>
<proteinExistence type="predicted"/>
<gene>
    <name evidence="2" type="ORF">CC86DRAFT_377896</name>
</gene>